<feature type="region of interest" description="Disordered" evidence="1">
    <location>
        <begin position="219"/>
        <end position="243"/>
    </location>
</feature>
<dbReference type="EnsemblPlants" id="QL93p0473_0029:mrna">
    <property type="protein sequence ID" value="QL93p0473_0029:mrna"/>
    <property type="gene ID" value="QL93p0473_0029"/>
</dbReference>
<dbReference type="Proteomes" id="UP000594261">
    <property type="component" value="Unassembled WGS sequence"/>
</dbReference>
<feature type="region of interest" description="Disordered" evidence="1">
    <location>
        <begin position="91"/>
        <end position="112"/>
    </location>
</feature>
<evidence type="ECO:0000256" key="1">
    <source>
        <dbReference type="SAM" id="MobiDB-lite"/>
    </source>
</evidence>
<sequence>MPSKRMSSACVDYVPALCTHRPSLLPIEWLGEAFGLAQGGRQRPPRAGKLVKPGHLEENSVNHRIFERTLRPLVFRGACLFERHFTTQASLGIGQRGPPRASNRPAGSSDVIEGENPVCGRKGALYVAPSTSRVVWECSSKWEGRDCNQTCSRCSAGLLTGLLAALQASIVWCRWIRLEECSSLGSVIASCDAASAGRELAMRDEPNARLRCRNVRLSDTTKGVSSSRQQDGGHGSRNPLRSV</sequence>
<organism evidence="2 3">
    <name type="scientific">Quercus lobata</name>
    <name type="common">Valley oak</name>
    <dbReference type="NCBI Taxonomy" id="97700"/>
    <lineage>
        <taxon>Eukaryota</taxon>
        <taxon>Viridiplantae</taxon>
        <taxon>Streptophyta</taxon>
        <taxon>Embryophyta</taxon>
        <taxon>Tracheophyta</taxon>
        <taxon>Spermatophyta</taxon>
        <taxon>Magnoliopsida</taxon>
        <taxon>eudicotyledons</taxon>
        <taxon>Gunneridae</taxon>
        <taxon>Pentapetalae</taxon>
        <taxon>rosids</taxon>
        <taxon>fabids</taxon>
        <taxon>Fagales</taxon>
        <taxon>Fagaceae</taxon>
        <taxon>Quercus</taxon>
    </lineage>
</organism>
<reference evidence="2" key="1">
    <citation type="submission" date="2021-01" db="UniProtKB">
        <authorList>
            <consortium name="EnsemblPlants"/>
        </authorList>
    </citation>
    <scope>IDENTIFICATION</scope>
</reference>
<proteinExistence type="predicted"/>
<dbReference type="AlphaFoldDB" id="A0A7N2N6G4"/>
<dbReference type="Gramene" id="QL93p0473_0029:mrna">
    <property type="protein sequence ID" value="QL93p0473_0029:mrna"/>
    <property type="gene ID" value="QL93p0473_0029"/>
</dbReference>
<protein>
    <submittedName>
        <fullName evidence="2">Uncharacterized protein</fullName>
    </submittedName>
</protein>
<evidence type="ECO:0000313" key="3">
    <source>
        <dbReference type="Proteomes" id="UP000594261"/>
    </source>
</evidence>
<evidence type="ECO:0000313" key="2">
    <source>
        <dbReference type="EnsemblPlants" id="QL93p0473_0029:mrna"/>
    </source>
</evidence>
<keyword evidence="3" id="KW-1185">Reference proteome</keyword>
<feature type="compositionally biased region" description="Polar residues" evidence="1">
    <location>
        <begin position="219"/>
        <end position="230"/>
    </location>
</feature>
<accession>A0A7N2N6G4</accession>
<dbReference type="InParanoid" id="A0A7N2N6G4"/>
<name>A0A7N2N6G4_QUELO</name>